<gene>
    <name evidence="8" type="ORF">PEVE_00022204</name>
</gene>
<feature type="compositionally biased region" description="Basic and acidic residues" evidence="5">
    <location>
        <begin position="291"/>
        <end position="303"/>
    </location>
</feature>
<evidence type="ECO:0000259" key="7">
    <source>
        <dbReference type="Pfam" id="PF16050"/>
    </source>
</evidence>
<dbReference type="InterPro" id="IPR038103">
    <property type="entry name" value="CDC73_C_sf"/>
</dbReference>
<evidence type="ECO:0000313" key="9">
    <source>
        <dbReference type="Proteomes" id="UP001159427"/>
    </source>
</evidence>
<dbReference type="Gene3D" id="3.40.50.11990">
    <property type="entry name" value="RNA polymerase II accessory factor, Cdc73 C-terminal domain"/>
    <property type="match status" value="1"/>
</dbReference>
<comment type="similarity">
    <text evidence="2">Belongs to the CDC73 family.</text>
</comment>
<evidence type="ECO:0008006" key="10">
    <source>
        <dbReference type="Google" id="ProtNLM"/>
    </source>
</evidence>
<comment type="caution">
    <text evidence="8">The sequence shown here is derived from an EMBL/GenBank/DDBJ whole genome shotgun (WGS) entry which is preliminary data.</text>
</comment>
<feature type="region of interest" description="Disordered" evidence="5">
    <location>
        <begin position="261"/>
        <end position="303"/>
    </location>
</feature>
<evidence type="ECO:0000256" key="2">
    <source>
        <dbReference type="ARBA" id="ARBA00010427"/>
    </source>
</evidence>
<evidence type="ECO:0000256" key="1">
    <source>
        <dbReference type="ARBA" id="ARBA00004123"/>
    </source>
</evidence>
<comment type="subcellular location">
    <subcellularLocation>
        <location evidence="1">Nucleus</location>
    </subcellularLocation>
</comment>
<evidence type="ECO:0000256" key="5">
    <source>
        <dbReference type="SAM" id="MobiDB-lite"/>
    </source>
</evidence>
<keyword evidence="9" id="KW-1185">Reference proteome</keyword>
<protein>
    <recommendedName>
        <fullName evidence="10">Parafibromin</fullName>
    </recommendedName>
</protein>
<feature type="non-terminal residue" evidence="8">
    <location>
        <position position="556"/>
    </location>
</feature>
<dbReference type="Pfam" id="PF05179">
    <property type="entry name" value="CDC73_C"/>
    <property type="match status" value="1"/>
</dbReference>
<dbReference type="InterPro" id="IPR032041">
    <property type="entry name" value="Cdc73_N"/>
</dbReference>
<dbReference type="InterPro" id="IPR007852">
    <property type="entry name" value="Cdc73/Parafibromin"/>
</dbReference>
<evidence type="ECO:0000256" key="4">
    <source>
        <dbReference type="ARBA" id="ARBA00023242"/>
    </source>
</evidence>
<feature type="region of interest" description="Disordered" evidence="5">
    <location>
        <begin position="324"/>
        <end position="361"/>
    </location>
</feature>
<feature type="compositionally biased region" description="Pro residues" evidence="5">
    <location>
        <begin position="335"/>
        <end position="351"/>
    </location>
</feature>
<feature type="region of interest" description="Disordered" evidence="5">
    <location>
        <begin position="531"/>
        <end position="556"/>
    </location>
</feature>
<sequence length="556" mass="63344">MADPLSLLRQYNINKKEIIERADEIIFDEFSFLRAAKTNYVIFKSQPKEYYTLESLLFLLKNVHLSHPIYVQRAAGTKIPVVRLPDRKGLLSYLNGETDTSSSIDKSVPLEMPNQRSAIAQAQAKRPGDDAVGGEFKKPRVETEQLRLDKKRLEARLEGHKEGTVTTEQIRSLSDAMSVEKIAAIKAKRLAKKRTTIKVDDDLEAGVLEQRFFVDAEVDVTRDIVSRERPLRTRTSVLQSSGKQFLKNVLAILQSVKAQEEGKVKQLQNQDPFSSAEARKKPATPVPYNRYDQERFRGKEETEGFKIDTMGTYHGLSLESVKEGVQKPARRVLPSPSPHTQPSRTPRPVPQKPAKRESRTPIIIIPAGTTSLITLYNAQDLLQDFKFISSEEKKSQGARRENEVLIQRRKEIHQAQAAPGATPTTVTVPYRVIDNPTRLQPNDWNRVVAVFVQGPAWQFKGWPYTSPVDIFTKMKGFYLKYDEMKTDTNVQKWDVQVLTISRNKRHLDKASIIRFWEILDKEKGLRGVKEGEISARKAGQMRPGTEHEEIQEIHTP</sequence>
<dbReference type="InterPro" id="IPR031336">
    <property type="entry name" value="CDC73_C"/>
</dbReference>
<feature type="domain" description="Paf1 complex subunit Cdc73 N-terminal" evidence="7">
    <location>
        <begin position="1"/>
        <end position="295"/>
    </location>
</feature>
<proteinExistence type="inferred from homology"/>
<accession>A0ABN8SJH4</accession>
<keyword evidence="4" id="KW-0539">Nucleus</keyword>
<organism evidence="8 9">
    <name type="scientific">Porites evermanni</name>
    <dbReference type="NCBI Taxonomy" id="104178"/>
    <lineage>
        <taxon>Eukaryota</taxon>
        <taxon>Metazoa</taxon>
        <taxon>Cnidaria</taxon>
        <taxon>Anthozoa</taxon>
        <taxon>Hexacorallia</taxon>
        <taxon>Scleractinia</taxon>
        <taxon>Fungiina</taxon>
        <taxon>Poritidae</taxon>
        <taxon>Porites</taxon>
    </lineage>
</organism>
<dbReference type="PANTHER" id="PTHR12466:SF8">
    <property type="entry name" value="PARAFIBROMIN"/>
    <property type="match status" value="1"/>
</dbReference>
<evidence type="ECO:0000313" key="8">
    <source>
        <dbReference type="EMBL" id="CAH3191648.1"/>
    </source>
</evidence>
<dbReference type="PANTHER" id="PTHR12466">
    <property type="entry name" value="CDC73 DOMAIN PROTEIN"/>
    <property type="match status" value="1"/>
</dbReference>
<dbReference type="Proteomes" id="UP001159427">
    <property type="component" value="Unassembled WGS sequence"/>
</dbReference>
<keyword evidence="3" id="KW-0804">Transcription</keyword>
<evidence type="ECO:0000259" key="6">
    <source>
        <dbReference type="Pfam" id="PF05179"/>
    </source>
</evidence>
<reference evidence="8 9" key="1">
    <citation type="submission" date="2022-05" db="EMBL/GenBank/DDBJ databases">
        <authorList>
            <consortium name="Genoscope - CEA"/>
            <person name="William W."/>
        </authorList>
    </citation>
    <scope>NUCLEOTIDE SEQUENCE [LARGE SCALE GENOMIC DNA]</scope>
</reference>
<name>A0ABN8SJH4_9CNID</name>
<dbReference type="Pfam" id="PF16050">
    <property type="entry name" value="CDC73_N"/>
    <property type="match status" value="1"/>
</dbReference>
<dbReference type="EMBL" id="CALNXI010002970">
    <property type="protein sequence ID" value="CAH3191648.1"/>
    <property type="molecule type" value="Genomic_DNA"/>
</dbReference>
<feature type="compositionally biased region" description="Basic and acidic residues" evidence="5">
    <location>
        <begin position="544"/>
        <end position="556"/>
    </location>
</feature>
<evidence type="ECO:0000256" key="3">
    <source>
        <dbReference type="ARBA" id="ARBA00023163"/>
    </source>
</evidence>
<feature type="domain" description="Cell division control protein 73 C-terminal" evidence="6">
    <location>
        <begin position="358"/>
        <end position="521"/>
    </location>
</feature>